<sequence>MSTEIKTKLNKELLRGLQRQPSGKAVLLYSAGIDSTAAGLLLKQDGYQVWPLFIKYGQSAEAAEEYLVRTAPKTLGFEPTRTIETDLLKQLTRSRLLGQQSIGDSDAWVPGRNTLFMVLAGIYAKQIDADGISIGYMLDDNFVFGDNDFFHHQAIEGVLSRSFLQPTRVLLPTMASHKKDLIRLLYEKGALDLTVSCWNANMAGERIISCSICANCIERNKYINKVRGKK</sequence>
<dbReference type="PANTHER" id="PTHR42914">
    <property type="entry name" value="7-CYANO-7-DEAZAGUANINE SYNTHASE"/>
    <property type="match status" value="1"/>
</dbReference>
<dbReference type="Proteomes" id="UP000178859">
    <property type="component" value="Unassembled WGS sequence"/>
</dbReference>
<protein>
    <recommendedName>
        <fullName evidence="8">7-cyano-7-deazaguanine synthase</fullName>
        <ecNumber evidence="8">6.3.4.20</ecNumber>
    </recommendedName>
</protein>
<dbReference type="GO" id="GO:0016874">
    <property type="term" value="F:ligase activity"/>
    <property type="evidence" value="ECO:0007669"/>
    <property type="project" value="UniProtKB-KW"/>
</dbReference>
<dbReference type="GO" id="GO:0046872">
    <property type="term" value="F:metal ion binding"/>
    <property type="evidence" value="ECO:0007669"/>
    <property type="project" value="UniProtKB-KW"/>
</dbReference>
<dbReference type="EMBL" id="MFDT01000061">
    <property type="protein sequence ID" value="OGE64466.1"/>
    <property type="molecule type" value="Genomic_DNA"/>
</dbReference>
<evidence type="ECO:0000256" key="9">
    <source>
        <dbReference type="ARBA" id="ARBA00047890"/>
    </source>
</evidence>
<comment type="pathway">
    <text evidence="1">Purine metabolism; 7-cyano-7-deazaguanine biosynthesis.</text>
</comment>
<dbReference type="EC" id="6.3.4.20" evidence="8"/>
<evidence type="ECO:0000313" key="11">
    <source>
        <dbReference type="Proteomes" id="UP000178859"/>
    </source>
</evidence>
<name>A0A1F5MGH4_9BACT</name>
<evidence type="ECO:0000313" key="10">
    <source>
        <dbReference type="EMBL" id="OGE64466.1"/>
    </source>
</evidence>
<dbReference type="AlphaFoldDB" id="A0A1F5MGH4"/>
<dbReference type="InterPro" id="IPR014729">
    <property type="entry name" value="Rossmann-like_a/b/a_fold"/>
</dbReference>
<dbReference type="Gene3D" id="3.40.50.620">
    <property type="entry name" value="HUPs"/>
    <property type="match status" value="1"/>
</dbReference>
<proteinExistence type="inferred from homology"/>
<keyword evidence="2" id="KW-0436">Ligase</keyword>
<comment type="catalytic activity">
    <reaction evidence="9">
        <text>7-carboxy-7-carbaguanine + NH4(+) + 2 ATP = 7-cyano-7-carbaguanine + 2 AMP + 2 diphosphate + 2 H(+)</text>
        <dbReference type="Rhea" id="RHEA:27982"/>
        <dbReference type="ChEBI" id="CHEBI:15378"/>
        <dbReference type="ChEBI" id="CHEBI:28938"/>
        <dbReference type="ChEBI" id="CHEBI:30616"/>
        <dbReference type="ChEBI" id="CHEBI:33019"/>
        <dbReference type="ChEBI" id="CHEBI:45075"/>
        <dbReference type="ChEBI" id="CHEBI:61036"/>
        <dbReference type="ChEBI" id="CHEBI:456215"/>
        <dbReference type="EC" id="6.3.4.20"/>
    </reaction>
</comment>
<dbReference type="Pfam" id="PF06508">
    <property type="entry name" value="QueC"/>
    <property type="match status" value="1"/>
</dbReference>
<dbReference type="PANTHER" id="PTHR42914:SF1">
    <property type="entry name" value="7-CYANO-7-DEAZAGUANINE SYNTHASE"/>
    <property type="match status" value="1"/>
</dbReference>
<evidence type="ECO:0000256" key="1">
    <source>
        <dbReference type="ARBA" id="ARBA00005061"/>
    </source>
</evidence>
<reference evidence="10 11" key="1">
    <citation type="journal article" date="2016" name="Nat. Commun.">
        <title>Thousands of microbial genomes shed light on interconnected biogeochemical processes in an aquifer system.</title>
        <authorList>
            <person name="Anantharaman K."/>
            <person name="Brown C.T."/>
            <person name="Hug L.A."/>
            <person name="Sharon I."/>
            <person name="Castelle C.J."/>
            <person name="Probst A.J."/>
            <person name="Thomas B.C."/>
            <person name="Singh A."/>
            <person name="Wilkins M.J."/>
            <person name="Karaoz U."/>
            <person name="Brodie E.L."/>
            <person name="Williams K.H."/>
            <person name="Hubbard S.S."/>
            <person name="Banfield J.F."/>
        </authorList>
    </citation>
    <scope>NUCLEOTIDE SEQUENCE [LARGE SCALE GENOMIC DNA]</scope>
</reference>
<evidence type="ECO:0000256" key="2">
    <source>
        <dbReference type="ARBA" id="ARBA00022598"/>
    </source>
</evidence>
<evidence type="ECO:0000256" key="4">
    <source>
        <dbReference type="ARBA" id="ARBA00022741"/>
    </source>
</evidence>
<evidence type="ECO:0000256" key="5">
    <source>
        <dbReference type="ARBA" id="ARBA00022833"/>
    </source>
</evidence>
<keyword evidence="4" id="KW-0547">Nucleotide-binding</keyword>
<keyword evidence="6" id="KW-0067">ATP-binding</keyword>
<evidence type="ECO:0000256" key="7">
    <source>
        <dbReference type="ARBA" id="ARBA00037993"/>
    </source>
</evidence>
<dbReference type="GO" id="GO:0005524">
    <property type="term" value="F:ATP binding"/>
    <property type="evidence" value="ECO:0007669"/>
    <property type="project" value="UniProtKB-KW"/>
</dbReference>
<dbReference type="SUPFAM" id="SSF52402">
    <property type="entry name" value="Adenine nucleotide alpha hydrolases-like"/>
    <property type="match status" value="1"/>
</dbReference>
<dbReference type="InterPro" id="IPR018317">
    <property type="entry name" value="QueC"/>
</dbReference>
<keyword evidence="3" id="KW-0479">Metal-binding</keyword>
<keyword evidence="5" id="KW-0862">Zinc</keyword>
<organism evidence="10 11">
    <name type="scientific">Candidatus Daviesbacteria bacterium RIFCSPLOWO2_02_FULL_36_7</name>
    <dbReference type="NCBI Taxonomy" id="1797792"/>
    <lineage>
        <taxon>Bacteria</taxon>
        <taxon>Candidatus Daviesiibacteriota</taxon>
    </lineage>
</organism>
<evidence type="ECO:0000256" key="3">
    <source>
        <dbReference type="ARBA" id="ARBA00022723"/>
    </source>
</evidence>
<accession>A0A1F5MGH4</accession>
<evidence type="ECO:0000256" key="6">
    <source>
        <dbReference type="ARBA" id="ARBA00022840"/>
    </source>
</evidence>
<gene>
    <name evidence="10" type="ORF">A3I48_03175</name>
</gene>
<comment type="caution">
    <text evidence="10">The sequence shown here is derived from an EMBL/GenBank/DDBJ whole genome shotgun (WGS) entry which is preliminary data.</text>
</comment>
<evidence type="ECO:0000256" key="8">
    <source>
        <dbReference type="ARBA" id="ARBA00039149"/>
    </source>
</evidence>
<comment type="similarity">
    <text evidence="7">Belongs to the QueC family.</text>
</comment>